<evidence type="ECO:0000256" key="1">
    <source>
        <dbReference type="ARBA" id="ARBA00004141"/>
    </source>
</evidence>
<dbReference type="GO" id="GO:0005783">
    <property type="term" value="C:endoplasmic reticulum"/>
    <property type="evidence" value="ECO:0007669"/>
    <property type="project" value="TreeGrafter"/>
</dbReference>
<evidence type="ECO:0000256" key="4">
    <source>
        <dbReference type="ARBA" id="ARBA00022989"/>
    </source>
</evidence>
<protein>
    <recommendedName>
        <fullName evidence="10">LEM3/CDC50 family protein</fullName>
    </recommendedName>
</protein>
<reference evidence="8" key="1">
    <citation type="submission" date="2022-07" db="EMBL/GenBank/DDBJ databases">
        <title>Evaluation of T. orientalis genome assembly methods using nanopore sequencing and analysis of variation between genomes.</title>
        <authorList>
            <person name="Yam J."/>
            <person name="Micallef M.L."/>
            <person name="Liu M."/>
            <person name="Djordjevic S.P."/>
            <person name="Bogema D.R."/>
            <person name="Jenkins C."/>
        </authorList>
    </citation>
    <scope>NUCLEOTIDE SEQUENCE</scope>
    <source>
        <strain evidence="8">Fish Creek</strain>
    </source>
</reference>
<sequence>MDKESLEMGSPPKKTAEENPPDREISEEFDELLDSGLENPSVQSETSREKLRKDVSIPMDREYVWLPSSRGMGPNYTSRIERMKQMDLKANYFVYNMYTPLGAATLSLVLGALLLMFALVMLFFSMNVKVEVPYSEKDNGPLTITITKDFKPPIYLYYKITDFYVTHKKVVYDSEPAQVSKSSCKTFNTFAEILELRCIDGKNTLNGVDEWCIDYKSNPKFNIPVYPCGPLAATLMTDNFEICSTEMAKNALGNYDGVDFDSCLNIQIQDEPELWKFSAYRIKSKKFSRGFCWLDVTNPLYHTWLQHPYSSKFLKPYGIIHDEVEPGEYKIHLVNNLWPSEAWKAKKSIYITCTNFLGTKSIALEIVLICISGLYLLTGIILLVLHFSGYKTKLSPWRGLSKVETGAVTEKEEFVRRESTVNLDVNLDKIPRKAERCLCPLHL</sequence>
<dbReference type="AlphaFoldDB" id="A0A976QSL4"/>
<proteinExistence type="inferred from homology"/>
<gene>
    <name evidence="8" type="ORF">MACJ_002337</name>
</gene>
<organism evidence="8 9">
    <name type="scientific">Theileria orientalis</name>
    <dbReference type="NCBI Taxonomy" id="68886"/>
    <lineage>
        <taxon>Eukaryota</taxon>
        <taxon>Sar</taxon>
        <taxon>Alveolata</taxon>
        <taxon>Apicomplexa</taxon>
        <taxon>Aconoidasida</taxon>
        <taxon>Piroplasmida</taxon>
        <taxon>Theileriidae</taxon>
        <taxon>Theileria</taxon>
    </lineage>
</organism>
<feature type="region of interest" description="Disordered" evidence="6">
    <location>
        <begin position="1"/>
        <end position="27"/>
    </location>
</feature>
<dbReference type="Proteomes" id="UP000244803">
    <property type="component" value="Chromosome 3"/>
</dbReference>
<dbReference type="InterPro" id="IPR005045">
    <property type="entry name" value="CDC50/LEM3_fam"/>
</dbReference>
<keyword evidence="3 7" id="KW-0812">Transmembrane</keyword>
<evidence type="ECO:0000256" key="6">
    <source>
        <dbReference type="SAM" id="MobiDB-lite"/>
    </source>
</evidence>
<dbReference type="Pfam" id="PF03381">
    <property type="entry name" value="CDC50"/>
    <property type="match status" value="1"/>
</dbReference>
<keyword evidence="4 7" id="KW-1133">Transmembrane helix</keyword>
<evidence type="ECO:0000256" key="5">
    <source>
        <dbReference type="ARBA" id="ARBA00023136"/>
    </source>
</evidence>
<keyword evidence="5 7" id="KW-0472">Membrane</keyword>
<feature type="transmembrane region" description="Helical" evidence="7">
    <location>
        <begin position="92"/>
        <end position="124"/>
    </location>
</feature>
<dbReference type="EMBL" id="CP056066">
    <property type="protein sequence ID" value="UKJ89091.1"/>
    <property type="molecule type" value="Genomic_DNA"/>
</dbReference>
<evidence type="ECO:0000256" key="2">
    <source>
        <dbReference type="ARBA" id="ARBA00009457"/>
    </source>
</evidence>
<accession>A0A976QSL4</accession>
<evidence type="ECO:0008006" key="10">
    <source>
        <dbReference type="Google" id="ProtNLM"/>
    </source>
</evidence>
<dbReference type="PANTHER" id="PTHR10926:SF0">
    <property type="entry name" value="CDC50, ISOFORM A"/>
    <property type="match status" value="1"/>
</dbReference>
<evidence type="ECO:0000313" key="8">
    <source>
        <dbReference type="EMBL" id="UKJ89091.1"/>
    </source>
</evidence>
<feature type="transmembrane region" description="Helical" evidence="7">
    <location>
        <begin position="362"/>
        <end position="385"/>
    </location>
</feature>
<dbReference type="OrthoDB" id="340608at2759"/>
<dbReference type="GO" id="GO:0005794">
    <property type="term" value="C:Golgi apparatus"/>
    <property type="evidence" value="ECO:0007669"/>
    <property type="project" value="TreeGrafter"/>
</dbReference>
<evidence type="ECO:0000313" key="9">
    <source>
        <dbReference type="Proteomes" id="UP000244803"/>
    </source>
</evidence>
<dbReference type="PANTHER" id="PTHR10926">
    <property type="entry name" value="CELL CYCLE CONTROL PROTEIN 50"/>
    <property type="match status" value="1"/>
</dbReference>
<evidence type="ECO:0000256" key="3">
    <source>
        <dbReference type="ARBA" id="ARBA00022692"/>
    </source>
</evidence>
<dbReference type="GO" id="GO:0005886">
    <property type="term" value="C:plasma membrane"/>
    <property type="evidence" value="ECO:0007669"/>
    <property type="project" value="TreeGrafter"/>
</dbReference>
<comment type="similarity">
    <text evidence="2">Belongs to the CDC50/LEM3 family.</text>
</comment>
<feature type="compositionally biased region" description="Basic and acidic residues" evidence="6">
    <location>
        <begin position="14"/>
        <end position="26"/>
    </location>
</feature>
<comment type="subcellular location">
    <subcellularLocation>
        <location evidence="1">Membrane</location>
        <topology evidence="1">Multi-pass membrane protein</topology>
    </subcellularLocation>
</comment>
<name>A0A976QSL4_THEOR</name>
<evidence type="ECO:0000256" key="7">
    <source>
        <dbReference type="SAM" id="Phobius"/>
    </source>
</evidence>